<feature type="transmembrane region" description="Helical" evidence="9">
    <location>
        <begin position="245"/>
        <end position="270"/>
    </location>
</feature>
<evidence type="ECO:0000259" key="10">
    <source>
        <dbReference type="Pfam" id="PF07885"/>
    </source>
</evidence>
<feature type="transmembrane region" description="Helical" evidence="9">
    <location>
        <begin position="117"/>
        <end position="137"/>
    </location>
</feature>
<evidence type="ECO:0000256" key="3">
    <source>
        <dbReference type="ARBA" id="ARBA00022692"/>
    </source>
</evidence>
<dbReference type="PANTHER" id="PTHR11003">
    <property type="entry name" value="POTASSIUM CHANNEL, SUBFAMILY K"/>
    <property type="match status" value="1"/>
</dbReference>
<evidence type="ECO:0000256" key="6">
    <source>
        <dbReference type="ARBA" id="ARBA00023136"/>
    </source>
</evidence>
<evidence type="ECO:0000256" key="5">
    <source>
        <dbReference type="ARBA" id="ARBA00023065"/>
    </source>
</evidence>
<accession>A0A016W3C9</accession>
<comment type="similarity">
    <text evidence="8">Belongs to the two pore domain potassium channel (TC 1.A.1.8) family.</text>
</comment>
<keyword evidence="3 8" id="KW-0812">Transmembrane</keyword>
<sequence length="554" mass="62950">MTKVKVNLEELWRGAENLKKKVSRQEPYYYYVINRYILQKPPRYQLIRTNSMKPYLTWKEQFMKDRCCDEKEVYKEVLIASTPHVLLNLLLIAYLLFGTFLMRFADEIIAKEDFQPSLLFTFTTIMTIGYGSIYPTTSFGKICCVAYCVIGIPLLFLVLSNNGQFLADAYWILRKSVGGKSNGSKSLPLWLSVTLICLHSLVGGLIFNTWLGQMRFFDAVYCSFISISTIGYGDLVPVPDTWTHTIAIMAFLSAGVIILSTLFETFGYYLNYVHYIGRRFTGTKDVEIWFGGRMLTVQELITIVADQFGVCPRKLKTIIRDLDDILQAACDDTVKNRTEMLYKTGEVIRNEASALLLCGLSLLSQTFFVLSVFFFSLNPLRFHHFSFNASIYIATLNYSLGSKSARLDRAAHDGIVAAVVNLGFLDGCSPHLMSTNKKTNQLSRKPHSLLPRRGTLVIVQHDGNHRTALVTRERTPDLDASATPLCRMKTSPSVAKLIAKDAENVSCCGGQRRRGRLSEMRFLQALHALRVIHHKLNKQPIRQQLMVDEQRRSE</sequence>
<feature type="transmembrane region" description="Helical" evidence="9">
    <location>
        <begin position="354"/>
        <end position="376"/>
    </location>
</feature>
<organism evidence="11 12">
    <name type="scientific">Ancylostoma ceylanicum</name>
    <dbReference type="NCBI Taxonomy" id="53326"/>
    <lineage>
        <taxon>Eukaryota</taxon>
        <taxon>Metazoa</taxon>
        <taxon>Ecdysozoa</taxon>
        <taxon>Nematoda</taxon>
        <taxon>Chromadorea</taxon>
        <taxon>Rhabditida</taxon>
        <taxon>Rhabditina</taxon>
        <taxon>Rhabditomorpha</taxon>
        <taxon>Strongyloidea</taxon>
        <taxon>Ancylostomatidae</taxon>
        <taxon>Ancylostomatinae</taxon>
        <taxon>Ancylostoma</taxon>
    </lineage>
</organism>
<dbReference type="PRINTS" id="PR01333">
    <property type="entry name" value="2POREKCHANEL"/>
</dbReference>
<keyword evidence="4 9" id="KW-1133">Transmembrane helix</keyword>
<evidence type="ECO:0000256" key="1">
    <source>
        <dbReference type="ARBA" id="ARBA00004141"/>
    </source>
</evidence>
<proteinExistence type="inferred from homology"/>
<evidence type="ECO:0000313" key="11">
    <source>
        <dbReference type="EMBL" id="EYC33493.1"/>
    </source>
</evidence>
<dbReference type="GO" id="GO:0022841">
    <property type="term" value="F:potassium ion leak channel activity"/>
    <property type="evidence" value="ECO:0007669"/>
    <property type="project" value="TreeGrafter"/>
</dbReference>
<gene>
    <name evidence="11" type="primary">Acey_s0002.g826</name>
    <name evidence="11" type="synonym">Acey-twk-1</name>
    <name evidence="11" type="ORF">Y032_0002g826</name>
</gene>
<dbReference type="GO" id="GO:0005886">
    <property type="term" value="C:plasma membrane"/>
    <property type="evidence" value="ECO:0007669"/>
    <property type="project" value="TreeGrafter"/>
</dbReference>
<evidence type="ECO:0000256" key="9">
    <source>
        <dbReference type="SAM" id="Phobius"/>
    </source>
</evidence>
<evidence type="ECO:0000256" key="7">
    <source>
        <dbReference type="ARBA" id="ARBA00023303"/>
    </source>
</evidence>
<dbReference type="OrthoDB" id="297496at2759"/>
<comment type="subcellular location">
    <subcellularLocation>
        <location evidence="1">Membrane</location>
        <topology evidence="1">Multi-pass membrane protein</topology>
    </subcellularLocation>
</comment>
<keyword evidence="6 9" id="KW-0472">Membrane</keyword>
<protein>
    <recommendedName>
        <fullName evidence="10">Potassium channel domain-containing protein</fullName>
    </recommendedName>
</protein>
<dbReference type="Gene3D" id="1.10.287.70">
    <property type="match status" value="1"/>
</dbReference>
<feature type="transmembrane region" description="Helical" evidence="9">
    <location>
        <begin position="144"/>
        <end position="167"/>
    </location>
</feature>
<keyword evidence="7 8" id="KW-0407">Ion channel</keyword>
<dbReference type="AlphaFoldDB" id="A0A016W3C9"/>
<dbReference type="EMBL" id="JARK01001338">
    <property type="protein sequence ID" value="EYC33493.1"/>
    <property type="molecule type" value="Genomic_DNA"/>
</dbReference>
<dbReference type="InterPro" id="IPR003280">
    <property type="entry name" value="2pore_dom_K_chnl"/>
</dbReference>
<feature type="transmembrane region" description="Helical" evidence="9">
    <location>
        <begin position="187"/>
        <end position="207"/>
    </location>
</feature>
<reference evidence="12" key="1">
    <citation type="journal article" date="2015" name="Nat. Genet.">
        <title>The genome and transcriptome of the zoonotic hookworm Ancylostoma ceylanicum identify infection-specific gene families.</title>
        <authorList>
            <person name="Schwarz E.M."/>
            <person name="Hu Y."/>
            <person name="Antoshechkin I."/>
            <person name="Miller M.M."/>
            <person name="Sternberg P.W."/>
            <person name="Aroian R.V."/>
        </authorList>
    </citation>
    <scope>NUCLEOTIDE SEQUENCE</scope>
    <source>
        <strain evidence="12">HY135</strain>
    </source>
</reference>
<feature type="transmembrane region" description="Helical" evidence="9">
    <location>
        <begin position="85"/>
        <end position="105"/>
    </location>
</feature>
<name>A0A016W3C9_9BILA</name>
<evidence type="ECO:0000256" key="2">
    <source>
        <dbReference type="ARBA" id="ARBA00022448"/>
    </source>
</evidence>
<keyword evidence="12" id="KW-1185">Reference proteome</keyword>
<keyword evidence="5 8" id="KW-0406">Ion transport</keyword>
<evidence type="ECO:0000256" key="4">
    <source>
        <dbReference type="ARBA" id="ARBA00022989"/>
    </source>
</evidence>
<evidence type="ECO:0000256" key="8">
    <source>
        <dbReference type="RuleBase" id="RU003857"/>
    </source>
</evidence>
<evidence type="ECO:0000313" key="12">
    <source>
        <dbReference type="Proteomes" id="UP000024635"/>
    </source>
</evidence>
<dbReference type="Pfam" id="PF07885">
    <property type="entry name" value="Ion_trans_2"/>
    <property type="match status" value="2"/>
</dbReference>
<feature type="domain" description="Potassium channel" evidence="10">
    <location>
        <begin position="196"/>
        <end position="269"/>
    </location>
</feature>
<dbReference type="InterPro" id="IPR013099">
    <property type="entry name" value="K_chnl_dom"/>
</dbReference>
<keyword evidence="2 8" id="KW-0813">Transport</keyword>
<dbReference type="SUPFAM" id="SSF81324">
    <property type="entry name" value="Voltage-gated potassium channels"/>
    <property type="match status" value="2"/>
</dbReference>
<dbReference type="STRING" id="53326.A0A016W3C9"/>
<dbReference type="Proteomes" id="UP000024635">
    <property type="component" value="Unassembled WGS sequence"/>
</dbReference>
<dbReference type="GO" id="GO:0030322">
    <property type="term" value="P:stabilization of membrane potential"/>
    <property type="evidence" value="ECO:0007669"/>
    <property type="project" value="TreeGrafter"/>
</dbReference>
<feature type="domain" description="Potassium channel" evidence="10">
    <location>
        <begin position="90"/>
        <end position="166"/>
    </location>
</feature>
<dbReference type="GO" id="GO:0015271">
    <property type="term" value="F:outward rectifier potassium channel activity"/>
    <property type="evidence" value="ECO:0007669"/>
    <property type="project" value="TreeGrafter"/>
</dbReference>
<feature type="transmembrane region" description="Helical" evidence="9">
    <location>
        <begin position="216"/>
        <end position="233"/>
    </location>
</feature>
<comment type="caution">
    <text evidence="11">The sequence shown here is derived from an EMBL/GenBank/DDBJ whole genome shotgun (WGS) entry which is preliminary data.</text>
</comment>
<dbReference type="PANTHER" id="PTHR11003:SF86">
    <property type="entry name" value="POTASSIUM CHANNEL DOMAIN-CONTAINING PROTEIN"/>
    <property type="match status" value="1"/>
</dbReference>